<dbReference type="EMBL" id="UAPQ01000007">
    <property type="protein sequence ID" value="SPT53616.1"/>
    <property type="molecule type" value="Genomic_DNA"/>
</dbReference>
<gene>
    <name evidence="1" type="ORF">NCTC11535_01287</name>
</gene>
<protein>
    <recommendedName>
        <fullName evidence="3">Lipoprotein</fullName>
    </recommendedName>
</protein>
<name>A0ABY1VPQ7_9ACTO</name>
<sequence length="242" mass="25585">MVRTQRVLSPGCFVLGFVLMRSSRVRGLMGLCACAVLLAGCGAKQPVAGSSVPPYTAQPSTSASAVASASVSPTASASASGGEVPFRAEDLSDLANDFQVTAVPQGLDATSQQVVRSYITFQREGWKLSSGKSKDRSSYLANTSGKELQKGDAFRARLDSKGWHLGGRYSTKVMSVYSSSGITATVEACQDQRQISNLDAGGADVTEQGLRHAYHKVYVLERSETGWQVTEGQIAGKDDCTD</sequence>
<organism evidence="1 2">
    <name type="scientific">Actinomyces bovis</name>
    <dbReference type="NCBI Taxonomy" id="1658"/>
    <lineage>
        <taxon>Bacteria</taxon>
        <taxon>Bacillati</taxon>
        <taxon>Actinomycetota</taxon>
        <taxon>Actinomycetes</taxon>
        <taxon>Actinomycetales</taxon>
        <taxon>Actinomycetaceae</taxon>
        <taxon>Actinomyces</taxon>
    </lineage>
</organism>
<evidence type="ECO:0000313" key="1">
    <source>
        <dbReference type="EMBL" id="SPT53616.1"/>
    </source>
</evidence>
<evidence type="ECO:0000313" key="2">
    <source>
        <dbReference type="Proteomes" id="UP000250006"/>
    </source>
</evidence>
<evidence type="ECO:0008006" key="3">
    <source>
        <dbReference type="Google" id="ProtNLM"/>
    </source>
</evidence>
<dbReference type="Proteomes" id="UP000250006">
    <property type="component" value="Unassembled WGS sequence"/>
</dbReference>
<keyword evidence="2" id="KW-1185">Reference proteome</keyword>
<reference evidence="1 2" key="1">
    <citation type="submission" date="2018-06" db="EMBL/GenBank/DDBJ databases">
        <authorList>
            <consortium name="Pathogen Informatics"/>
            <person name="Doyle S."/>
        </authorList>
    </citation>
    <scope>NUCLEOTIDE SEQUENCE [LARGE SCALE GENOMIC DNA]</scope>
    <source>
        <strain evidence="1 2">NCTC11535</strain>
    </source>
</reference>
<comment type="caution">
    <text evidence="1">The sequence shown here is derived from an EMBL/GenBank/DDBJ whole genome shotgun (WGS) entry which is preliminary data.</text>
</comment>
<proteinExistence type="predicted"/>
<accession>A0ABY1VPQ7</accession>